<sequence>MPIADTVFLGENVVIYHPDLANLYGCKIGDGTRVGTFVEIQSDVEIGANCKIQSHCFICSGVTIEDGVFVGHGVMFTNDRYPRAINDDGSLQSAADWTCLPTRVSKGASIGSNATILPDLVIGQYALVAAGAVVTRSVPDHAIVAGNPARIVGSTSPSQRTSE</sequence>
<dbReference type="PROSITE" id="PS00101">
    <property type="entry name" value="HEXAPEP_TRANSFERASES"/>
    <property type="match status" value="1"/>
</dbReference>
<dbReference type="InterPro" id="IPR011004">
    <property type="entry name" value="Trimer_LpxA-like_sf"/>
</dbReference>
<dbReference type="PATRIC" id="fig|106592.7.peg.1274"/>
<comment type="caution">
    <text evidence="5">The sequence shown here is derived from an EMBL/GenBank/DDBJ whole genome shotgun (WGS) entry which is preliminary data.</text>
</comment>
<evidence type="ECO:0000256" key="4">
    <source>
        <dbReference type="ARBA" id="ARBA00023315"/>
    </source>
</evidence>
<evidence type="ECO:0000256" key="3">
    <source>
        <dbReference type="ARBA" id="ARBA00022737"/>
    </source>
</evidence>
<dbReference type="CDD" id="cd03358">
    <property type="entry name" value="LbH_WxcM_N_like"/>
    <property type="match status" value="1"/>
</dbReference>
<dbReference type="Pfam" id="PF00132">
    <property type="entry name" value="Hexapep"/>
    <property type="match status" value="2"/>
</dbReference>
<name>A0A0L8BRI2_ENSAD</name>
<dbReference type="InterPro" id="IPR001451">
    <property type="entry name" value="Hexapep"/>
</dbReference>
<dbReference type="OrthoDB" id="9815592at2"/>
<dbReference type="Proteomes" id="UP000037425">
    <property type="component" value="Unassembled WGS sequence"/>
</dbReference>
<dbReference type="GO" id="GO:0016746">
    <property type="term" value="F:acyltransferase activity"/>
    <property type="evidence" value="ECO:0007669"/>
    <property type="project" value="UniProtKB-KW"/>
</dbReference>
<dbReference type="SUPFAM" id="SSF51161">
    <property type="entry name" value="Trimeric LpxA-like enzymes"/>
    <property type="match status" value="1"/>
</dbReference>
<gene>
    <name evidence="5" type="ORF">AC244_17460</name>
</gene>
<dbReference type="PANTHER" id="PTHR43300">
    <property type="entry name" value="ACETYLTRANSFERASE"/>
    <property type="match status" value="1"/>
</dbReference>
<evidence type="ECO:0000256" key="2">
    <source>
        <dbReference type="ARBA" id="ARBA00022679"/>
    </source>
</evidence>
<dbReference type="RefSeq" id="WP_053250086.1">
    <property type="nucleotide sequence ID" value="NZ_LGAP01000011.1"/>
</dbReference>
<dbReference type="Gene3D" id="2.160.10.10">
    <property type="entry name" value="Hexapeptide repeat proteins"/>
    <property type="match status" value="1"/>
</dbReference>
<proteinExistence type="inferred from homology"/>
<keyword evidence="3" id="KW-0677">Repeat</keyword>
<keyword evidence="2 5" id="KW-0808">Transferase</keyword>
<dbReference type="InterPro" id="IPR018357">
    <property type="entry name" value="Hexapep_transf_CS"/>
</dbReference>
<comment type="similarity">
    <text evidence="1">Belongs to the transferase hexapeptide repeat family.</text>
</comment>
<evidence type="ECO:0000313" key="6">
    <source>
        <dbReference type="Proteomes" id="UP000037425"/>
    </source>
</evidence>
<dbReference type="AlphaFoldDB" id="A0A0L8BRI2"/>
<dbReference type="PANTHER" id="PTHR43300:SF4">
    <property type="entry name" value="ACYL-[ACYL-CARRIER-PROTEIN]--UDP-N-ACETYLGLUCOSAMINE O-ACYLTRANSFERASE"/>
    <property type="match status" value="1"/>
</dbReference>
<protein>
    <submittedName>
        <fullName evidence="5">Acetyltransferase</fullName>
    </submittedName>
</protein>
<dbReference type="EMBL" id="LGAP01000011">
    <property type="protein sequence ID" value="KOF17326.1"/>
    <property type="molecule type" value="Genomic_DNA"/>
</dbReference>
<reference evidence="6" key="1">
    <citation type="submission" date="2015-07" db="EMBL/GenBank/DDBJ databases">
        <title>Whole genome sequence of an Ensifer adhaerens strain isolated from a cave pool in the Wind Cave National Park.</title>
        <authorList>
            <person name="Eng W.W.H."/>
            <person name="Gan H.M."/>
            <person name="Barton H.A."/>
            <person name="Savka M.A."/>
        </authorList>
    </citation>
    <scope>NUCLEOTIDE SEQUENCE [LARGE SCALE GENOMIC DNA]</scope>
    <source>
        <strain evidence="6">SD006</strain>
    </source>
</reference>
<keyword evidence="4" id="KW-0012">Acyltransferase</keyword>
<organism evidence="5 6">
    <name type="scientific">Ensifer adhaerens</name>
    <name type="common">Sinorhizobium morelense</name>
    <dbReference type="NCBI Taxonomy" id="106592"/>
    <lineage>
        <taxon>Bacteria</taxon>
        <taxon>Pseudomonadati</taxon>
        <taxon>Pseudomonadota</taxon>
        <taxon>Alphaproteobacteria</taxon>
        <taxon>Hyphomicrobiales</taxon>
        <taxon>Rhizobiaceae</taxon>
        <taxon>Sinorhizobium/Ensifer group</taxon>
        <taxon>Ensifer</taxon>
    </lineage>
</organism>
<evidence type="ECO:0000313" key="5">
    <source>
        <dbReference type="EMBL" id="KOF17326.1"/>
    </source>
</evidence>
<dbReference type="InterPro" id="IPR050179">
    <property type="entry name" value="Trans_hexapeptide_repeat"/>
</dbReference>
<evidence type="ECO:0000256" key="1">
    <source>
        <dbReference type="ARBA" id="ARBA00007274"/>
    </source>
</evidence>
<accession>A0A0L8BRI2</accession>